<evidence type="ECO:0000313" key="3">
    <source>
        <dbReference type="Proteomes" id="UP000467124"/>
    </source>
</evidence>
<dbReference type="RefSeq" id="WP_161112231.1">
    <property type="nucleotide sequence ID" value="NZ_CBDRHC010000003.1"/>
</dbReference>
<proteinExistence type="predicted"/>
<name>A0A7K2J083_9ACTN</name>
<feature type="domain" description="SsuA/THI5-like" evidence="1">
    <location>
        <begin position="9"/>
        <end position="193"/>
    </location>
</feature>
<dbReference type="InterPro" id="IPR015168">
    <property type="entry name" value="SsuA/THI5"/>
</dbReference>
<protein>
    <submittedName>
        <fullName evidence="2">ABC transporter substrate-binding protein</fullName>
    </submittedName>
</protein>
<gene>
    <name evidence="2" type="ORF">GTW20_26095</name>
</gene>
<dbReference type="EMBL" id="WWHY01000001">
    <property type="protein sequence ID" value="MYR35639.1"/>
    <property type="molecule type" value="Genomic_DNA"/>
</dbReference>
<dbReference type="Pfam" id="PF09084">
    <property type="entry name" value="NMT1"/>
    <property type="match status" value="1"/>
</dbReference>
<reference evidence="2 3" key="1">
    <citation type="journal article" date="2019" name="Nat. Commun.">
        <title>The antimicrobial potential of Streptomyces from insect microbiomes.</title>
        <authorList>
            <person name="Chevrette M.G."/>
            <person name="Carlson C.M."/>
            <person name="Ortega H.E."/>
            <person name="Thomas C."/>
            <person name="Ananiev G.E."/>
            <person name="Barns K.J."/>
            <person name="Book A.J."/>
            <person name="Cagnazzo J."/>
            <person name="Carlos C."/>
            <person name="Flanigan W."/>
            <person name="Grubbs K.J."/>
            <person name="Horn H.A."/>
            <person name="Hoffmann F.M."/>
            <person name="Klassen J.L."/>
            <person name="Knack J.J."/>
            <person name="Lewin G.R."/>
            <person name="McDonald B.R."/>
            <person name="Muller L."/>
            <person name="Melo W.G.P."/>
            <person name="Pinto-Tomas A.A."/>
            <person name="Schmitz A."/>
            <person name="Wendt-Pienkowski E."/>
            <person name="Wildman S."/>
            <person name="Zhao M."/>
            <person name="Zhang F."/>
            <person name="Bugni T.S."/>
            <person name="Andes D.R."/>
            <person name="Pupo M.T."/>
            <person name="Currie C.R."/>
        </authorList>
    </citation>
    <scope>NUCLEOTIDE SEQUENCE [LARGE SCALE GENOMIC DNA]</scope>
    <source>
        <strain evidence="2 3">SID5840</strain>
    </source>
</reference>
<dbReference type="Proteomes" id="UP000467124">
    <property type="component" value="Unassembled WGS sequence"/>
</dbReference>
<comment type="caution">
    <text evidence="2">The sequence shown here is derived from an EMBL/GenBank/DDBJ whole genome shotgun (WGS) entry which is preliminary data.</text>
</comment>
<organism evidence="2 3">
    <name type="scientific">Nocardiopsis alba</name>
    <dbReference type="NCBI Taxonomy" id="53437"/>
    <lineage>
        <taxon>Bacteria</taxon>
        <taxon>Bacillati</taxon>
        <taxon>Actinomycetota</taxon>
        <taxon>Actinomycetes</taxon>
        <taxon>Streptosporangiales</taxon>
        <taxon>Nocardiopsidaceae</taxon>
        <taxon>Nocardiopsis</taxon>
    </lineage>
</organism>
<evidence type="ECO:0000313" key="2">
    <source>
        <dbReference type="EMBL" id="MYR35639.1"/>
    </source>
</evidence>
<dbReference type="SUPFAM" id="SSF53850">
    <property type="entry name" value="Periplasmic binding protein-like II"/>
    <property type="match status" value="1"/>
</dbReference>
<dbReference type="Gene3D" id="3.40.190.10">
    <property type="entry name" value="Periplasmic binding protein-like II"/>
    <property type="match status" value="2"/>
</dbReference>
<sequence length="274" mass="30285">MFGGPQTSEAFRAEALDVGAVADIPPLHARWTGLDVRVVAASEREAPLEHPLYEIGIAPGADIDDLSDIEGARVAYSPGQAQGALVLRVLESVGLEPEDVELVEMTSVDDTYVNALASDQVDVAPLGDVLIRRYLDRYARDGATVLPHGLRDDPWHLYAPESVLEDADKAAAIRELVRAWGRAQVWIGEHPEEWAEGFYVDHEGLSPEDAEHLVERDGVSVIPEDWDETIERHQATADLLSRIQEWPSVDVREEVYDTRFETVAFEGLTEGDAR</sequence>
<dbReference type="AlphaFoldDB" id="A0A7K2J083"/>
<evidence type="ECO:0000259" key="1">
    <source>
        <dbReference type="Pfam" id="PF09084"/>
    </source>
</evidence>
<accession>A0A7K2J083</accession>
<dbReference type="PANTHER" id="PTHR30024">
    <property type="entry name" value="ALIPHATIC SULFONATES-BINDING PROTEIN-RELATED"/>
    <property type="match status" value="1"/>
</dbReference>